<dbReference type="Pfam" id="PF02163">
    <property type="entry name" value="Peptidase_M50"/>
    <property type="match status" value="1"/>
</dbReference>
<comment type="cofactor">
    <cofactor evidence="1">
        <name>Zn(2+)</name>
        <dbReference type="ChEBI" id="CHEBI:29105"/>
    </cofactor>
</comment>
<comment type="caution">
    <text evidence="11">The sequence shown here is derived from an EMBL/GenBank/DDBJ whole genome shotgun (WGS) entry which is preliminary data.</text>
</comment>
<feature type="transmembrane region" description="Helical" evidence="9">
    <location>
        <begin position="382"/>
        <end position="401"/>
    </location>
</feature>
<protein>
    <submittedName>
        <fullName evidence="11">HlyD family efflux transporter periplasmic adaptor subunit</fullName>
    </submittedName>
</protein>
<evidence type="ECO:0000256" key="7">
    <source>
        <dbReference type="SAM" id="Coils"/>
    </source>
</evidence>
<gene>
    <name evidence="11" type="ORF">EBI00_15540</name>
</gene>
<evidence type="ECO:0000259" key="10">
    <source>
        <dbReference type="Pfam" id="PF02163"/>
    </source>
</evidence>
<dbReference type="EMBL" id="RIZG01000015">
    <property type="protein sequence ID" value="RNF47357.1"/>
    <property type="molecule type" value="Genomic_DNA"/>
</dbReference>
<keyword evidence="6 9" id="KW-0472">Membrane</keyword>
<evidence type="ECO:0000256" key="8">
    <source>
        <dbReference type="SAM" id="MobiDB-lite"/>
    </source>
</evidence>
<keyword evidence="12" id="KW-1185">Reference proteome</keyword>
<dbReference type="InterPro" id="IPR008915">
    <property type="entry name" value="Peptidase_M50"/>
</dbReference>
<dbReference type="CDD" id="cd05709">
    <property type="entry name" value="S2P-M50"/>
    <property type="match status" value="1"/>
</dbReference>
<feature type="transmembrane region" description="Helical" evidence="9">
    <location>
        <begin position="182"/>
        <end position="201"/>
    </location>
</feature>
<comment type="similarity">
    <text evidence="3">Belongs to the peptidase M50B family.</text>
</comment>
<feature type="transmembrane region" description="Helical" evidence="9">
    <location>
        <begin position="355"/>
        <end position="376"/>
    </location>
</feature>
<evidence type="ECO:0000256" key="6">
    <source>
        <dbReference type="ARBA" id="ARBA00023136"/>
    </source>
</evidence>
<feature type="transmembrane region" description="Helical" evidence="9">
    <location>
        <begin position="153"/>
        <end position="170"/>
    </location>
</feature>
<keyword evidence="5 9" id="KW-1133">Transmembrane helix</keyword>
<dbReference type="OrthoDB" id="9759690at2"/>
<feature type="transmembrane region" description="Helical" evidence="9">
    <location>
        <begin position="277"/>
        <end position="297"/>
    </location>
</feature>
<dbReference type="PANTHER" id="PTHR30386">
    <property type="entry name" value="MEMBRANE FUSION SUBUNIT OF EMRAB-TOLC MULTIDRUG EFFLUX PUMP"/>
    <property type="match status" value="1"/>
</dbReference>
<evidence type="ECO:0000256" key="5">
    <source>
        <dbReference type="ARBA" id="ARBA00022989"/>
    </source>
</evidence>
<proteinExistence type="inferred from homology"/>
<dbReference type="SUPFAM" id="SSF111369">
    <property type="entry name" value="HlyD-like secretion proteins"/>
    <property type="match status" value="1"/>
</dbReference>
<dbReference type="GO" id="GO:0016020">
    <property type="term" value="C:membrane"/>
    <property type="evidence" value="ECO:0007669"/>
    <property type="project" value="UniProtKB-SubCell"/>
</dbReference>
<dbReference type="Proteomes" id="UP000280507">
    <property type="component" value="Unassembled WGS sequence"/>
</dbReference>
<dbReference type="GO" id="GO:0006508">
    <property type="term" value="P:proteolysis"/>
    <property type="evidence" value="ECO:0007669"/>
    <property type="project" value="InterPro"/>
</dbReference>
<feature type="coiled-coil region" evidence="7">
    <location>
        <begin position="520"/>
        <end position="547"/>
    </location>
</feature>
<evidence type="ECO:0000256" key="1">
    <source>
        <dbReference type="ARBA" id="ARBA00001947"/>
    </source>
</evidence>
<sequence>MSAQAEPKPLPKLRQNLSLLTAPPDEDGEPRWQIFDPLSNKFFYLSRSAFYIFREWRHVHQDVDLLSRLEQRGIDVGTEELEWFLRFLEANHLLEARTETDLARLKGEVNKQKKHVLLWLLHNYLFIKIPLVRPDLFLTRIYPLTKVLFKWRLDRVALGLGGAGLVMVLRQWETFTHTFQDLFNLSAIVYYILALMLVKTAHELGHALVAKRYGCRVSSMGVAFLLMTPILYTDTTDAWRLRSRFQRLSIVTAGVKVEIYIACVATFLWGIMPDGALRGVLFFVATTSWISSLLINISPFMRFDGYYALSDFLGMENLQPRSFLVGKWFLRERLFGFGFLPPEPLNRKKCALMVTYAWCTWIYRFFLFLGIALLVYYFAFKLLGIVLFVVEIVWFVLLPVFKEIKVWISLRKKMSFNRTSTFTLLVCILGLVVFVVPWKSHISVPAVATFERHQTLYPSEASRVVSWQVTPNQKVQQGQLLILLESSEVEQQIILTQTQLNALQTRWQRAGAGAGDLLSLSSLQTQLSREQSRLASLLERREKLAIKAPYDGYVGEWLSLSSGNYVNERTALATLYDDESLVVKAYVDSRFISSLKEGVPASFMGNDGKPLEASLLLEKVVPTALKRLPYPGLASTYGGSIATQKLEDDLIPTSATYEVHLIFQGKTPLTRQQFGEVSLAIEPTSFLMNGLRYLYGVFIRESGF</sequence>
<reference evidence="11 12" key="1">
    <citation type="journal article" date="2012" name="Int. J. Syst. Evol. Microbiol.">
        <title>Marinomonas hwangdonensis sp. nov., isolated from seawater.</title>
        <authorList>
            <person name="Jung Y.T."/>
            <person name="Oh T.K."/>
            <person name="Yoon J.H."/>
        </authorList>
    </citation>
    <scope>NUCLEOTIDE SEQUENCE [LARGE SCALE GENOMIC DNA]</scope>
    <source>
        <strain evidence="11 12">HDW-15</strain>
    </source>
</reference>
<dbReference type="Gene3D" id="2.40.50.100">
    <property type="match status" value="1"/>
</dbReference>
<evidence type="ECO:0000256" key="9">
    <source>
        <dbReference type="SAM" id="Phobius"/>
    </source>
</evidence>
<keyword evidence="7" id="KW-0175">Coiled coil</keyword>
<accession>A0A3M8PTT1</accession>
<evidence type="ECO:0000256" key="2">
    <source>
        <dbReference type="ARBA" id="ARBA00004141"/>
    </source>
</evidence>
<evidence type="ECO:0000313" key="12">
    <source>
        <dbReference type="Proteomes" id="UP000280507"/>
    </source>
</evidence>
<evidence type="ECO:0000256" key="4">
    <source>
        <dbReference type="ARBA" id="ARBA00022692"/>
    </source>
</evidence>
<evidence type="ECO:0000313" key="11">
    <source>
        <dbReference type="EMBL" id="RNF47357.1"/>
    </source>
</evidence>
<feature type="domain" description="Peptidase M50" evidence="10">
    <location>
        <begin position="190"/>
        <end position="301"/>
    </location>
</feature>
<name>A0A3M8PTT1_9GAMM</name>
<dbReference type="InterPro" id="IPR050739">
    <property type="entry name" value="MFP"/>
</dbReference>
<keyword evidence="4 9" id="KW-0812">Transmembrane</keyword>
<evidence type="ECO:0000256" key="3">
    <source>
        <dbReference type="ARBA" id="ARBA00007931"/>
    </source>
</evidence>
<dbReference type="RefSeq" id="WP_123096848.1">
    <property type="nucleotide sequence ID" value="NZ_RIZG01000015.1"/>
</dbReference>
<feature type="transmembrane region" description="Helical" evidence="9">
    <location>
        <begin position="422"/>
        <end position="438"/>
    </location>
</feature>
<dbReference type="AlphaFoldDB" id="A0A3M8PTT1"/>
<feature type="region of interest" description="Disordered" evidence="8">
    <location>
        <begin position="1"/>
        <end position="25"/>
    </location>
</feature>
<comment type="subcellular location">
    <subcellularLocation>
        <location evidence="2">Membrane</location>
        <topology evidence="2">Multi-pass membrane protein</topology>
    </subcellularLocation>
</comment>
<feature type="transmembrane region" description="Helical" evidence="9">
    <location>
        <begin position="253"/>
        <end position="271"/>
    </location>
</feature>
<organism evidence="11 12">
    <name type="scientific">Marinomonas hwangdonensis</name>
    <dbReference type="NCBI Taxonomy" id="1053647"/>
    <lineage>
        <taxon>Bacteria</taxon>
        <taxon>Pseudomonadati</taxon>
        <taxon>Pseudomonadota</taxon>
        <taxon>Gammaproteobacteria</taxon>
        <taxon>Oceanospirillales</taxon>
        <taxon>Oceanospirillaceae</taxon>
        <taxon>Marinomonas</taxon>
    </lineage>
</organism>